<organism evidence="10 13">
    <name type="scientific">Cuniculiplasma divulgatum</name>
    <dbReference type="NCBI Taxonomy" id="1673428"/>
    <lineage>
        <taxon>Archaea</taxon>
        <taxon>Methanobacteriati</taxon>
        <taxon>Thermoplasmatota</taxon>
        <taxon>Thermoplasmata</taxon>
        <taxon>Thermoplasmatales</taxon>
        <taxon>Cuniculiplasmataceae</taxon>
        <taxon>Cuniculiplasma</taxon>
    </lineage>
</organism>
<evidence type="ECO:0000259" key="9">
    <source>
        <dbReference type="PROSITE" id="PS50991"/>
    </source>
</evidence>
<reference evidence="10 13" key="1">
    <citation type="submission" date="2016-04" db="EMBL/GenBank/DDBJ databases">
        <authorList>
            <person name="Evans L.H."/>
            <person name="Alamgir A."/>
            <person name="Owens N."/>
            <person name="Weber N.D."/>
            <person name="Virtaneva K."/>
            <person name="Barbian K."/>
            <person name="Babar A."/>
            <person name="Rosenke K."/>
        </authorList>
    </citation>
    <scope>NUCLEOTIDE SEQUENCE [LARGE SCALE GENOMIC DNA]</scope>
    <source>
        <strain evidence="10">S5</strain>
        <strain evidence="13">S5(T) (JCM 30642 \VKM B-2941)</strain>
    </source>
</reference>
<gene>
    <name evidence="11" type="ORF">CPM_1678</name>
    <name evidence="10" type="ORF">CSP5_1707</name>
</gene>
<evidence type="ECO:0000256" key="7">
    <source>
        <dbReference type="ARBA" id="ARBA00029993"/>
    </source>
</evidence>
<dbReference type="EMBL" id="LT671858">
    <property type="protein sequence ID" value="SIM81416.1"/>
    <property type="molecule type" value="Genomic_DNA"/>
</dbReference>
<dbReference type="STRING" id="1673428.CPM_1678"/>
<dbReference type="PROSITE" id="PS00816">
    <property type="entry name" value="AIPM_HOMOCIT_SYNTH_2"/>
    <property type="match status" value="1"/>
</dbReference>
<dbReference type="Proteomes" id="UP000195607">
    <property type="component" value="Chromosome I"/>
</dbReference>
<dbReference type="CDD" id="cd03174">
    <property type="entry name" value="DRE_TIM_metallolyase"/>
    <property type="match status" value="1"/>
</dbReference>
<evidence type="ECO:0000313" key="12">
    <source>
        <dbReference type="Proteomes" id="UP000187822"/>
    </source>
</evidence>
<proteinExistence type="inferred from homology"/>
<evidence type="ECO:0000256" key="8">
    <source>
        <dbReference type="RuleBase" id="RU003523"/>
    </source>
</evidence>
<evidence type="ECO:0000256" key="4">
    <source>
        <dbReference type="ARBA" id="ARBA00022605"/>
    </source>
</evidence>
<dbReference type="GO" id="GO:0009098">
    <property type="term" value="P:L-leucine biosynthetic process"/>
    <property type="evidence" value="ECO:0007669"/>
    <property type="project" value="TreeGrafter"/>
</dbReference>
<dbReference type="InterPro" id="IPR050073">
    <property type="entry name" value="2-IPM_HCS-like"/>
</dbReference>
<dbReference type="GeneID" id="41588949"/>
<evidence type="ECO:0000256" key="2">
    <source>
        <dbReference type="ARBA" id="ARBA00004689"/>
    </source>
</evidence>
<dbReference type="PANTHER" id="PTHR10277">
    <property type="entry name" value="HOMOCITRATE SYNTHASE-RELATED"/>
    <property type="match status" value="1"/>
</dbReference>
<dbReference type="Gene3D" id="3.20.20.70">
    <property type="entry name" value="Aldolase class I"/>
    <property type="match status" value="1"/>
</dbReference>
<evidence type="ECO:0000313" key="13">
    <source>
        <dbReference type="Proteomes" id="UP000195607"/>
    </source>
</evidence>
<evidence type="ECO:0000313" key="11">
    <source>
        <dbReference type="EMBL" id="SJK85464.1"/>
    </source>
</evidence>
<dbReference type="Proteomes" id="UP000187822">
    <property type="component" value="Chromosome I"/>
</dbReference>
<evidence type="ECO:0000313" key="10">
    <source>
        <dbReference type="EMBL" id="SIM81416.1"/>
    </source>
</evidence>
<dbReference type="EC" id="2.3.3.13" evidence="3"/>
<dbReference type="InterPro" id="IPR013785">
    <property type="entry name" value="Aldolase_TIM"/>
</dbReference>
<evidence type="ECO:0000256" key="5">
    <source>
        <dbReference type="ARBA" id="ARBA00022679"/>
    </source>
</evidence>
<dbReference type="InterPro" id="IPR002034">
    <property type="entry name" value="AIPM/Hcit_synth_CS"/>
</dbReference>
<dbReference type="SUPFAM" id="SSF51569">
    <property type="entry name" value="Aldolase"/>
    <property type="match status" value="1"/>
</dbReference>
<dbReference type="PANTHER" id="PTHR10277:SF9">
    <property type="entry name" value="2-ISOPROPYLMALATE SYNTHASE 1, CHLOROPLASTIC-RELATED"/>
    <property type="match status" value="1"/>
</dbReference>
<dbReference type="PROSITE" id="PS50991">
    <property type="entry name" value="PYR_CT"/>
    <property type="match status" value="1"/>
</dbReference>
<comment type="pathway">
    <text evidence="2">Amino-acid biosynthesis; L-leucine biosynthesis; L-leucine from 3-methyl-2-oxobutanoate: step 1/4.</text>
</comment>
<dbReference type="KEGG" id="cdiv:CPM_1678"/>
<keyword evidence="5 8" id="KW-0808">Transferase</keyword>
<reference evidence="11" key="2">
    <citation type="submission" date="2016-06" db="EMBL/GenBank/DDBJ databases">
        <authorList>
            <person name="Olsen C.W."/>
            <person name="Carey S."/>
            <person name="Hinshaw L."/>
            <person name="Karasin A.I."/>
        </authorList>
    </citation>
    <scope>NUCLEOTIDE SEQUENCE [LARGE SCALE GENOMIC DNA]</scope>
    <source>
        <strain evidence="11">PM4</strain>
    </source>
</reference>
<dbReference type="EMBL" id="LT719092">
    <property type="protein sequence ID" value="SJK85464.1"/>
    <property type="molecule type" value="Genomic_DNA"/>
</dbReference>
<evidence type="ECO:0000256" key="6">
    <source>
        <dbReference type="ARBA" id="ARBA00023304"/>
    </source>
</evidence>
<evidence type="ECO:0000256" key="1">
    <source>
        <dbReference type="ARBA" id="ARBA00003715"/>
    </source>
</evidence>
<keyword evidence="4" id="KW-0028">Amino-acid biosynthesis</keyword>
<comment type="function">
    <text evidence="1">Catalyzes the condensation of the acetyl group of acetyl-CoA with 3-methyl-2-oxobutanoate (2-oxoisovalerate) to form 3-carboxy-3-hydroxy-4-methylpentanoate (2-isopropylmalate).</text>
</comment>
<comment type="similarity">
    <text evidence="8">Belongs to the alpha-IPM synthase/homocitrate synthase family.</text>
</comment>
<evidence type="ECO:0000256" key="3">
    <source>
        <dbReference type="ARBA" id="ARBA00012973"/>
    </source>
</evidence>
<dbReference type="Pfam" id="PF00682">
    <property type="entry name" value="HMGL-like"/>
    <property type="match status" value="1"/>
</dbReference>
<dbReference type="AlphaFoldDB" id="A0A1N5W825"/>
<dbReference type="OrthoDB" id="6555at2157"/>
<reference evidence="12" key="3">
    <citation type="submission" date="2016-06" db="EMBL/GenBank/DDBJ databases">
        <authorList>
            <person name="Toshchakov V.S."/>
        </authorList>
    </citation>
    <scope>NUCLEOTIDE SEQUENCE [LARGE SCALE GENOMIC DNA]</scope>
    <source>
        <strain>PM4 (JCM 30641</strain>
        <strain evidence="12">\VKM B-2940)</strain>
    </source>
</reference>
<dbReference type="GO" id="GO:0003852">
    <property type="term" value="F:2-isopropylmalate synthase activity"/>
    <property type="evidence" value="ECO:0007669"/>
    <property type="project" value="UniProtKB-EC"/>
</dbReference>
<dbReference type="InterPro" id="IPR000891">
    <property type="entry name" value="PYR_CT"/>
</dbReference>
<dbReference type="RefSeq" id="WP_021790426.1">
    <property type="nucleotide sequence ID" value="NZ_LT671858.1"/>
</dbReference>
<dbReference type="PROSITE" id="PS00815">
    <property type="entry name" value="AIPM_HOMOCIT_SYNTH_1"/>
    <property type="match status" value="1"/>
</dbReference>
<accession>A0A1N5W825</accession>
<name>A0A1N5W825_9ARCH</name>
<protein>
    <recommendedName>
        <fullName evidence="3">2-isopropylmalate synthase</fullName>
        <ecNumber evidence="3">2.3.3.13</ecNumber>
    </recommendedName>
    <alternativeName>
        <fullName evidence="7">Alpha-IPM synthase</fullName>
    </alternativeName>
</protein>
<sequence length="347" mass="38027">MISDDSLREGMQAPGISFSVDEKLNLAKKISECGLKRILVSYPSAHESEALVASEITKKGYFQEVYGLGRAIKEDIDLIDSTGANISLHFPFKYDSLDEIYSNVKYALSLGKKVEVGIVDITQYKTDQLVKIVKILSGLGVDTIQLPDTMGKATPGLIRNVVGESRKVSESKIEIHCHNDRGLSVSNAIAGIEAGADIIDTTFLGLGERNGITDTGTLARYLKEIGEANDLQTEKIDRLSIEFLDIVIKKTGEYFFKNNLPNIGKNTNTHTAGTHAAFSDVFEGNDFSVNVYTGKSMLKKILEGRGIDLTKEDLSLLMRRVKDISATQGRVIGADEIIKEARDLCTE</sequence>
<keyword evidence="12" id="KW-1185">Reference proteome</keyword>
<feature type="domain" description="Pyruvate carboxyltransferase" evidence="9">
    <location>
        <begin position="1"/>
        <end position="237"/>
    </location>
</feature>
<keyword evidence="6" id="KW-0100">Branched-chain amino acid biosynthesis</keyword>